<accession>A0A974PPK0</accession>
<dbReference type="SUPFAM" id="SSF55781">
    <property type="entry name" value="GAF domain-like"/>
    <property type="match status" value="1"/>
</dbReference>
<dbReference type="InterPro" id="IPR014757">
    <property type="entry name" value="Tscrpt_reg_IclR_C"/>
</dbReference>
<proteinExistence type="predicted"/>
<dbReference type="InterPro" id="IPR036390">
    <property type="entry name" value="WH_DNA-bd_sf"/>
</dbReference>
<dbReference type="SUPFAM" id="SSF46785">
    <property type="entry name" value="Winged helix' DNA-binding domain"/>
    <property type="match status" value="1"/>
</dbReference>
<reference evidence="7 8" key="1">
    <citation type="submission" date="2020-10" db="EMBL/GenBank/DDBJ databases">
        <title>Degradation of 1,4-Dioxane by Xanthobacter sp. YN2, via a Novel Group-2 Soluble Di-Iron Monooxygenase.</title>
        <authorList>
            <person name="Ma F."/>
            <person name="Wang Y."/>
            <person name="Yang J."/>
            <person name="Guo H."/>
            <person name="Su D."/>
            <person name="Yu L."/>
        </authorList>
    </citation>
    <scope>NUCLEOTIDE SEQUENCE [LARGE SCALE GENOMIC DNA]</scope>
    <source>
        <strain evidence="7 8">YN2</strain>
    </source>
</reference>
<dbReference type="EMBL" id="CP063362">
    <property type="protein sequence ID" value="QRG06770.1"/>
    <property type="molecule type" value="Genomic_DNA"/>
</dbReference>
<dbReference type="KEGG" id="xdi:EZH22_28520"/>
<dbReference type="Pfam" id="PF01614">
    <property type="entry name" value="IclR_C"/>
    <property type="match status" value="1"/>
</dbReference>
<evidence type="ECO:0000256" key="1">
    <source>
        <dbReference type="ARBA" id="ARBA00023015"/>
    </source>
</evidence>
<feature type="domain" description="HTH iclR-type" evidence="5">
    <location>
        <begin position="104"/>
        <end position="166"/>
    </location>
</feature>
<evidence type="ECO:0000256" key="3">
    <source>
        <dbReference type="ARBA" id="ARBA00023163"/>
    </source>
</evidence>
<dbReference type="PANTHER" id="PTHR30136">
    <property type="entry name" value="HELIX-TURN-HELIX TRANSCRIPTIONAL REGULATOR, ICLR FAMILY"/>
    <property type="match status" value="1"/>
</dbReference>
<feature type="region of interest" description="Disordered" evidence="4">
    <location>
        <begin position="1"/>
        <end position="32"/>
    </location>
</feature>
<dbReference type="Pfam" id="PF09339">
    <property type="entry name" value="HTH_IclR"/>
    <property type="match status" value="1"/>
</dbReference>
<gene>
    <name evidence="7" type="ORF">EZH22_28520</name>
</gene>
<evidence type="ECO:0000313" key="8">
    <source>
        <dbReference type="Proteomes" id="UP000596427"/>
    </source>
</evidence>
<dbReference type="PROSITE" id="PS51078">
    <property type="entry name" value="ICLR_ED"/>
    <property type="match status" value="1"/>
</dbReference>
<dbReference type="InterPro" id="IPR050707">
    <property type="entry name" value="HTH_MetabolicPath_Reg"/>
</dbReference>
<dbReference type="Proteomes" id="UP000596427">
    <property type="component" value="Chromosome"/>
</dbReference>
<evidence type="ECO:0000259" key="5">
    <source>
        <dbReference type="PROSITE" id="PS51077"/>
    </source>
</evidence>
<dbReference type="InterPro" id="IPR036388">
    <property type="entry name" value="WH-like_DNA-bd_sf"/>
</dbReference>
<dbReference type="InterPro" id="IPR005471">
    <property type="entry name" value="Tscrpt_reg_IclR_N"/>
</dbReference>
<dbReference type="InterPro" id="IPR029016">
    <property type="entry name" value="GAF-like_dom_sf"/>
</dbReference>
<feature type="domain" description="IclR-ED" evidence="6">
    <location>
        <begin position="167"/>
        <end position="347"/>
    </location>
</feature>
<dbReference type="Gene3D" id="1.10.10.10">
    <property type="entry name" value="Winged helix-like DNA-binding domain superfamily/Winged helix DNA-binding domain"/>
    <property type="match status" value="1"/>
</dbReference>
<dbReference type="PANTHER" id="PTHR30136:SF24">
    <property type="entry name" value="HTH-TYPE TRANSCRIPTIONAL REPRESSOR ALLR"/>
    <property type="match status" value="1"/>
</dbReference>
<dbReference type="Gene3D" id="3.30.450.40">
    <property type="match status" value="1"/>
</dbReference>
<protein>
    <submittedName>
        <fullName evidence="7">IclR family transcriptional regulator</fullName>
    </submittedName>
</protein>
<dbReference type="SMART" id="SM00346">
    <property type="entry name" value="HTH_ICLR"/>
    <property type="match status" value="1"/>
</dbReference>
<dbReference type="RefSeq" id="WP_203193681.1">
    <property type="nucleotide sequence ID" value="NZ_CP063362.1"/>
</dbReference>
<evidence type="ECO:0000256" key="2">
    <source>
        <dbReference type="ARBA" id="ARBA00023125"/>
    </source>
</evidence>
<name>A0A974PPK0_9HYPH</name>
<keyword evidence="3" id="KW-0804">Transcription</keyword>
<dbReference type="GO" id="GO:0003700">
    <property type="term" value="F:DNA-binding transcription factor activity"/>
    <property type="evidence" value="ECO:0007669"/>
    <property type="project" value="TreeGrafter"/>
</dbReference>
<dbReference type="AlphaFoldDB" id="A0A974PPK0"/>
<organism evidence="7 8">
    <name type="scientific">Xanthobacter dioxanivorans</name>
    <dbReference type="NCBI Taxonomy" id="2528964"/>
    <lineage>
        <taxon>Bacteria</taxon>
        <taxon>Pseudomonadati</taxon>
        <taxon>Pseudomonadota</taxon>
        <taxon>Alphaproteobacteria</taxon>
        <taxon>Hyphomicrobiales</taxon>
        <taxon>Xanthobacteraceae</taxon>
        <taxon>Xanthobacter</taxon>
    </lineage>
</organism>
<dbReference type="GO" id="GO:0003677">
    <property type="term" value="F:DNA binding"/>
    <property type="evidence" value="ECO:0007669"/>
    <property type="project" value="UniProtKB-KW"/>
</dbReference>
<evidence type="ECO:0000313" key="7">
    <source>
        <dbReference type="EMBL" id="QRG06770.1"/>
    </source>
</evidence>
<keyword evidence="2" id="KW-0238">DNA-binding</keyword>
<evidence type="ECO:0000259" key="6">
    <source>
        <dbReference type="PROSITE" id="PS51078"/>
    </source>
</evidence>
<evidence type="ECO:0000256" key="4">
    <source>
        <dbReference type="SAM" id="MobiDB-lite"/>
    </source>
</evidence>
<sequence length="351" mass="38747">MSRSRCSGGRRAHRPAARENLPSPRDRPFPTSHPAHAIPFSFGQKFFAWRITFCNEKNCLLPNDPHPLYGLTGKRRTERAVTKADAATQQPTGEDTPRSLQKYVGAVENAVSILRFLTHHHAPAGVAYIARQSGIHVSTTFNILRTLAKEGLIAFNPASKEYSPGLGLLEFSVPLLGVNQIDLLHPSLQELASRHRALIGLWKVTPHNRIVLVDRVVEGKVVHVDMAVGSRLPAFVGAVGRCIAATRELSKSELERRFQPLRWENPPRFEEYWADVADARKTGFAFDRGHLFKGLDIAAAVIADHDGQPRFGISGIAVTGQMTEAELQALARELHEATIRISANLYGKSKG</sequence>
<keyword evidence="1" id="KW-0805">Transcription regulation</keyword>
<dbReference type="GO" id="GO:0045892">
    <property type="term" value="P:negative regulation of DNA-templated transcription"/>
    <property type="evidence" value="ECO:0007669"/>
    <property type="project" value="TreeGrafter"/>
</dbReference>
<dbReference type="PROSITE" id="PS51077">
    <property type="entry name" value="HTH_ICLR"/>
    <property type="match status" value="1"/>
</dbReference>
<keyword evidence="8" id="KW-1185">Reference proteome</keyword>